<evidence type="ECO:0000256" key="9">
    <source>
        <dbReference type="SAM" id="Phobius"/>
    </source>
</evidence>
<evidence type="ECO:0000256" key="8">
    <source>
        <dbReference type="ARBA" id="ARBA00023136"/>
    </source>
</evidence>
<dbReference type="Pfam" id="PF02683">
    <property type="entry name" value="DsbD_TM"/>
    <property type="match status" value="1"/>
</dbReference>
<comment type="caution">
    <text evidence="11">The sequence shown here is derived from an EMBL/GenBank/DDBJ whole genome shotgun (WGS) entry which is preliminary data.</text>
</comment>
<feature type="transmembrane region" description="Helical" evidence="9">
    <location>
        <begin position="168"/>
        <end position="190"/>
    </location>
</feature>
<keyword evidence="8 9" id="KW-0472">Membrane</keyword>
<dbReference type="GO" id="GO:0017004">
    <property type="term" value="P:cytochrome complex assembly"/>
    <property type="evidence" value="ECO:0007669"/>
    <property type="project" value="InterPro"/>
</dbReference>
<dbReference type="InterPro" id="IPR051790">
    <property type="entry name" value="Cytochrome_c-biogenesis_DsbD"/>
</dbReference>
<proteinExistence type="inferred from homology"/>
<keyword evidence="4" id="KW-0150">Chloroplast</keyword>
<name>X0S3I1_9ZZZZ</name>
<dbReference type="PANTHER" id="PTHR31272">
    <property type="entry name" value="CYTOCHROME C-TYPE BIOGENESIS PROTEIN HI_1454-RELATED"/>
    <property type="match status" value="1"/>
</dbReference>
<feature type="transmembrane region" description="Helical" evidence="9">
    <location>
        <begin position="60"/>
        <end position="88"/>
    </location>
</feature>
<evidence type="ECO:0000256" key="7">
    <source>
        <dbReference type="ARBA" id="ARBA00022989"/>
    </source>
</evidence>
<dbReference type="PANTHER" id="PTHR31272:SF6">
    <property type="entry name" value="CYTOCHROME C-TYPE BIOGENESIS CCDA-LIKE CHLOROPLASTIC PROTEIN"/>
    <property type="match status" value="1"/>
</dbReference>
<evidence type="ECO:0000256" key="5">
    <source>
        <dbReference type="ARBA" id="ARBA00022640"/>
    </source>
</evidence>
<sequence>MGVFENSVREAISGAPVLALLAAFVWGILSVALSPCHLASIPLVVGYVGGQGRISIRRAFAISLILSLGIFASIILIGAVAATVGWIAGDLGVWLNYVLAAVLILVGLLLLEIIPMPFSGSGKIGVERKGLLAALLMGFLLGVALGPCAMLFMAPVLGVALHVSGVKILYGIALVLAYGIGHCALIVLAGTFTELVQKYLNWNEKSRGATIFRKACGVLVILAGLYYLWTA</sequence>
<feature type="transmembrane region" description="Helical" evidence="9">
    <location>
        <begin position="20"/>
        <end position="48"/>
    </location>
</feature>
<keyword evidence="6 9" id="KW-0812">Transmembrane</keyword>
<feature type="transmembrane region" description="Helical" evidence="9">
    <location>
        <begin position="94"/>
        <end position="118"/>
    </location>
</feature>
<keyword evidence="5" id="KW-0934">Plastid</keyword>
<evidence type="ECO:0000256" key="1">
    <source>
        <dbReference type="ARBA" id="ARBA00004141"/>
    </source>
</evidence>
<reference evidence="11" key="1">
    <citation type="journal article" date="2014" name="Front. Microbiol.">
        <title>High frequency of phylogenetically diverse reductive dehalogenase-homologous genes in deep subseafloor sedimentary metagenomes.</title>
        <authorList>
            <person name="Kawai M."/>
            <person name="Futagami T."/>
            <person name="Toyoda A."/>
            <person name="Takaki Y."/>
            <person name="Nishi S."/>
            <person name="Hori S."/>
            <person name="Arai W."/>
            <person name="Tsubouchi T."/>
            <person name="Morono Y."/>
            <person name="Uchiyama I."/>
            <person name="Ito T."/>
            <person name="Fujiyama A."/>
            <person name="Inagaki F."/>
            <person name="Takami H."/>
        </authorList>
    </citation>
    <scope>NUCLEOTIDE SEQUENCE</scope>
    <source>
        <strain evidence="11">Expedition CK06-06</strain>
    </source>
</reference>
<evidence type="ECO:0000259" key="10">
    <source>
        <dbReference type="Pfam" id="PF02683"/>
    </source>
</evidence>
<organism evidence="11">
    <name type="scientific">marine sediment metagenome</name>
    <dbReference type="NCBI Taxonomy" id="412755"/>
    <lineage>
        <taxon>unclassified sequences</taxon>
        <taxon>metagenomes</taxon>
        <taxon>ecological metagenomes</taxon>
    </lineage>
</organism>
<comment type="subcellular location">
    <subcellularLocation>
        <location evidence="1">Membrane</location>
        <topology evidence="1">Multi-pass membrane protein</topology>
    </subcellularLocation>
    <subcellularLocation>
        <location evidence="2">Plastid</location>
        <location evidence="2">Chloroplast</location>
    </subcellularLocation>
</comment>
<feature type="domain" description="Cytochrome C biogenesis protein transmembrane" evidence="10">
    <location>
        <begin position="18"/>
        <end position="207"/>
    </location>
</feature>
<dbReference type="AlphaFoldDB" id="X0S3I1"/>
<feature type="transmembrane region" description="Helical" evidence="9">
    <location>
        <begin position="130"/>
        <end position="156"/>
    </location>
</feature>
<evidence type="ECO:0000256" key="3">
    <source>
        <dbReference type="ARBA" id="ARBA00006143"/>
    </source>
</evidence>
<accession>X0S3I1</accession>
<evidence type="ECO:0000313" key="11">
    <source>
        <dbReference type="EMBL" id="GAF70457.1"/>
    </source>
</evidence>
<protein>
    <recommendedName>
        <fullName evidence="10">Cytochrome C biogenesis protein transmembrane domain-containing protein</fullName>
    </recommendedName>
</protein>
<keyword evidence="7 9" id="KW-1133">Transmembrane helix</keyword>
<comment type="similarity">
    <text evidence="3">Belongs to the DsbD family.</text>
</comment>
<dbReference type="EMBL" id="BARS01002634">
    <property type="protein sequence ID" value="GAF70457.1"/>
    <property type="molecule type" value="Genomic_DNA"/>
</dbReference>
<dbReference type="GO" id="GO:0016020">
    <property type="term" value="C:membrane"/>
    <property type="evidence" value="ECO:0007669"/>
    <property type="project" value="UniProtKB-SubCell"/>
</dbReference>
<gene>
    <name evidence="11" type="ORF">S01H1_05053</name>
</gene>
<evidence type="ECO:0000256" key="4">
    <source>
        <dbReference type="ARBA" id="ARBA00022528"/>
    </source>
</evidence>
<dbReference type="GO" id="GO:0009507">
    <property type="term" value="C:chloroplast"/>
    <property type="evidence" value="ECO:0007669"/>
    <property type="project" value="UniProtKB-SubCell"/>
</dbReference>
<dbReference type="InterPro" id="IPR003834">
    <property type="entry name" value="Cyt_c_assmbl_TM_dom"/>
</dbReference>
<evidence type="ECO:0000256" key="6">
    <source>
        <dbReference type="ARBA" id="ARBA00022692"/>
    </source>
</evidence>
<feature type="transmembrane region" description="Helical" evidence="9">
    <location>
        <begin position="211"/>
        <end position="229"/>
    </location>
</feature>
<evidence type="ECO:0000256" key="2">
    <source>
        <dbReference type="ARBA" id="ARBA00004229"/>
    </source>
</evidence>